<keyword evidence="2" id="KW-0238">DNA-binding</keyword>
<organism evidence="5 6">
    <name type="scientific">Streptomyces lannensis</name>
    <dbReference type="NCBI Taxonomy" id="766498"/>
    <lineage>
        <taxon>Bacteria</taxon>
        <taxon>Bacillati</taxon>
        <taxon>Actinomycetota</taxon>
        <taxon>Actinomycetes</taxon>
        <taxon>Kitasatosporales</taxon>
        <taxon>Streptomycetaceae</taxon>
        <taxon>Streptomyces</taxon>
    </lineage>
</organism>
<evidence type="ECO:0000313" key="5">
    <source>
        <dbReference type="EMBL" id="GAA3883464.1"/>
    </source>
</evidence>
<dbReference type="SUPFAM" id="SSF46785">
    <property type="entry name" value="Winged helix' DNA-binding domain"/>
    <property type="match status" value="1"/>
</dbReference>
<dbReference type="RefSeq" id="WP_331263479.1">
    <property type="nucleotide sequence ID" value="NZ_BAAAZA010000019.1"/>
</dbReference>
<evidence type="ECO:0000256" key="2">
    <source>
        <dbReference type="ARBA" id="ARBA00023125"/>
    </source>
</evidence>
<evidence type="ECO:0000259" key="4">
    <source>
        <dbReference type="PROSITE" id="PS50995"/>
    </source>
</evidence>
<dbReference type="InterPro" id="IPR052526">
    <property type="entry name" value="HTH-type_Bedaq_tolerance"/>
</dbReference>
<evidence type="ECO:0000256" key="1">
    <source>
        <dbReference type="ARBA" id="ARBA00023015"/>
    </source>
</evidence>
<dbReference type="PROSITE" id="PS50995">
    <property type="entry name" value="HTH_MARR_2"/>
    <property type="match status" value="1"/>
</dbReference>
<keyword evidence="6" id="KW-1185">Reference proteome</keyword>
<dbReference type="Proteomes" id="UP001501563">
    <property type="component" value="Unassembled WGS sequence"/>
</dbReference>
<protein>
    <recommendedName>
        <fullName evidence="4">HTH marR-type domain-containing protein</fullName>
    </recommendedName>
</protein>
<feature type="domain" description="HTH marR-type" evidence="4">
    <location>
        <begin position="18"/>
        <end position="153"/>
    </location>
</feature>
<dbReference type="EMBL" id="BAAAZA010000019">
    <property type="protein sequence ID" value="GAA3883464.1"/>
    <property type="molecule type" value="Genomic_DNA"/>
</dbReference>
<comment type="caution">
    <text evidence="5">The sequence shown here is derived from an EMBL/GenBank/DDBJ whole genome shotgun (WGS) entry which is preliminary data.</text>
</comment>
<evidence type="ECO:0000256" key="3">
    <source>
        <dbReference type="ARBA" id="ARBA00023163"/>
    </source>
</evidence>
<dbReference type="InterPro" id="IPR023187">
    <property type="entry name" value="Tscrpt_reg_MarR-type_CS"/>
</dbReference>
<name>A0ABP7KRE7_9ACTN</name>
<dbReference type="InterPro" id="IPR000835">
    <property type="entry name" value="HTH_MarR-typ"/>
</dbReference>
<gene>
    <name evidence="5" type="ORF">GCM10022207_58140</name>
</gene>
<dbReference type="PROSITE" id="PS01117">
    <property type="entry name" value="HTH_MARR_1"/>
    <property type="match status" value="1"/>
</dbReference>
<accession>A0ABP7KRE7</accession>
<dbReference type="Gene3D" id="1.10.10.10">
    <property type="entry name" value="Winged helix-like DNA-binding domain superfamily/Winged helix DNA-binding domain"/>
    <property type="match status" value="1"/>
</dbReference>
<reference evidence="6" key="1">
    <citation type="journal article" date="2019" name="Int. J. Syst. Evol. Microbiol.">
        <title>The Global Catalogue of Microorganisms (GCM) 10K type strain sequencing project: providing services to taxonomists for standard genome sequencing and annotation.</title>
        <authorList>
            <consortium name="The Broad Institute Genomics Platform"/>
            <consortium name="The Broad Institute Genome Sequencing Center for Infectious Disease"/>
            <person name="Wu L."/>
            <person name="Ma J."/>
        </authorList>
    </citation>
    <scope>NUCLEOTIDE SEQUENCE [LARGE SCALE GENOMIC DNA]</scope>
    <source>
        <strain evidence="6">JCM 16578</strain>
    </source>
</reference>
<dbReference type="PANTHER" id="PTHR39515:SF2">
    <property type="entry name" value="HTH-TYPE TRANSCRIPTIONAL REGULATOR RV0880"/>
    <property type="match status" value="1"/>
</dbReference>
<dbReference type="Pfam" id="PF12802">
    <property type="entry name" value="MarR_2"/>
    <property type="match status" value="1"/>
</dbReference>
<keyword evidence="1" id="KW-0805">Transcription regulation</keyword>
<dbReference type="PANTHER" id="PTHR39515">
    <property type="entry name" value="CONSERVED PROTEIN"/>
    <property type="match status" value="1"/>
</dbReference>
<proteinExistence type="predicted"/>
<evidence type="ECO:0000313" key="6">
    <source>
        <dbReference type="Proteomes" id="UP001501563"/>
    </source>
</evidence>
<keyword evidence="3" id="KW-0804">Transcription</keyword>
<dbReference type="SMART" id="SM00347">
    <property type="entry name" value="HTH_MARR"/>
    <property type="match status" value="1"/>
</dbReference>
<dbReference type="InterPro" id="IPR036390">
    <property type="entry name" value="WH_DNA-bd_sf"/>
</dbReference>
<dbReference type="InterPro" id="IPR036388">
    <property type="entry name" value="WH-like_DNA-bd_sf"/>
</dbReference>
<sequence>MDIDAQTGHEHPRGSSDTAGLAYRLRLAVGRMTRRLRQAHAVGDVSLSGVSVLARLAADGPDSPGSLAELERVRPQAMASTLAVLEQRGLVGRTPDATDGRRAIVAITEEGRAMLAERRSESVHRLSTALDEFTAQERQTLAAALPLLDRLAERL</sequence>